<dbReference type="InterPro" id="IPR002641">
    <property type="entry name" value="PNPLA_dom"/>
</dbReference>
<dbReference type="EMBL" id="BDUD01000002">
    <property type="protein sequence ID" value="GBG22811.1"/>
    <property type="molecule type" value="Genomic_DNA"/>
</dbReference>
<proteinExistence type="predicted"/>
<dbReference type="GO" id="GO:0016787">
    <property type="term" value="F:hydrolase activity"/>
    <property type="evidence" value="ECO:0007669"/>
    <property type="project" value="UniProtKB-KW"/>
</dbReference>
<evidence type="ECO:0000256" key="3">
    <source>
        <dbReference type="ARBA" id="ARBA00023098"/>
    </source>
</evidence>
<evidence type="ECO:0000256" key="1">
    <source>
        <dbReference type="ARBA" id="ARBA00022801"/>
    </source>
</evidence>
<dbReference type="Pfam" id="PF01734">
    <property type="entry name" value="Patatin"/>
    <property type="match status" value="1"/>
</dbReference>
<dbReference type="RefSeq" id="WP_146195897.1">
    <property type="nucleotide sequence ID" value="NZ_BDUD01000002.1"/>
</dbReference>
<gene>
    <name evidence="6" type="ORF">NIES4072_65230</name>
</gene>
<reference evidence="6 7" key="1">
    <citation type="submission" date="2017-06" db="EMBL/GenBank/DDBJ databases">
        <title>Genome sequencing of cyanobaciteial culture collection at National Institute for Environmental Studies (NIES).</title>
        <authorList>
            <person name="Hirose Y."/>
            <person name="Shimura Y."/>
            <person name="Fujisawa T."/>
            <person name="Nakamura Y."/>
            <person name="Kawachi M."/>
        </authorList>
    </citation>
    <scope>NUCLEOTIDE SEQUENCE [LARGE SCALE GENOMIC DNA]</scope>
    <source>
        <strain evidence="6 7">NIES-4072</strain>
    </source>
</reference>
<feature type="short sequence motif" description="GXSXG" evidence="4">
    <location>
        <begin position="82"/>
        <end position="86"/>
    </location>
</feature>
<evidence type="ECO:0000313" key="7">
    <source>
        <dbReference type="Proteomes" id="UP000245124"/>
    </source>
</evidence>
<evidence type="ECO:0000259" key="5">
    <source>
        <dbReference type="PROSITE" id="PS51635"/>
    </source>
</evidence>
<comment type="caution">
    <text evidence="4">Lacks conserved residue(s) required for the propagation of feature annotation.</text>
</comment>
<keyword evidence="1" id="KW-0378">Hydrolase</keyword>
<sequence length="230" mass="25399">MSVIVHETAENHLSLLRVSENQMKDGITQVSRRDSTTIDLKFERVIPKFGLVLAGGGAKGAYEAGVLKYMDEINLVPSIIAGTSIGAINGAVLASHQSFHEGVKRVIKLWKGIGKQNVIIRSKDNSSFFDSEPLKKLLYEEVDPDQLRNGTELWVATFSSFKDPNFDYGIILPLLIDVCSSINGKSANYYRIQDCKNNEILYKTLIANSGTGECADAVVGLQVQEKFRDQ</sequence>
<organism evidence="6 7">
    <name type="scientific">Nostoc commune NIES-4072</name>
    <dbReference type="NCBI Taxonomy" id="2005467"/>
    <lineage>
        <taxon>Bacteria</taxon>
        <taxon>Bacillati</taxon>
        <taxon>Cyanobacteriota</taxon>
        <taxon>Cyanophyceae</taxon>
        <taxon>Nostocales</taxon>
        <taxon>Nostocaceae</taxon>
        <taxon>Nostoc</taxon>
    </lineage>
</organism>
<feature type="short sequence motif" description="GXGXXG" evidence="4">
    <location>
        <begin position="55"/>
        <end position="60"/>
    </location>
</feature>
<dbReference type="InterPro" id="IPR016035">
    <property type="entry name" value="Acyl_Trfase/lysoPLipase"/>
</dbReference>
<evidence type="ECO:0000256" key="4">
    <source>
        <dbReference type="PROSITE-ProRule" id="PRU01161"/>
    </source>
</evidence>
<keyword evidence="2" id="KW-0442">Lipid degradation</keyword>
<dbReference type="GO" id="GO:0016042">
    <property type="term" value="P:lipid catabolic process"/>
    <property type="evidence" value="ECO:0007669"/>
    <property type="project" value="UniProtKB-KW"/>
</dbReference>
<dbReference type="SUPFAM" id="SSF52151">
    <property type="entry name" value="FabD/lysophospholipase-like"/>
    <property type="match status" value="1"/>
</dbReference>
<dbReference type="InterPro" id="IPR050301">
    <property type="entry name" value="NTE"/>
</dbReference>
<dbReference type="OrthoDB" id="9770965at2"/>
<dbReference type="AlphaFoldDB" id="A0A2R5G430"/>
<name>A0A2R5G430_NOSCO</name>
<keyword evidence="7" id="KW-1185">Reference proteome</keyword>
<dbReference type="PANTHER" id="PTHR14226:SF57">
    <property type="entry name" value="BLR7027 PROTEIN"/>
    <property type="match status" value="1"/>
</dbReference>
<dbReference type="PROSITE" id="PS51635">
    <property type="entry name" value="PNPLA"/>
    <property type="match status" value="1"/>
</dbReference>
<accession>A0A2R5G430</accession>
<dbReference type="PANTHER" id="PTHR14226">
    <property type="entry name" value="NEUROPATHY TARGET ESTERASE/SWISS CHEESE D.MELANOGASTER"/>
    <property type="match status" value="1"/>
</dbReference>
<evidence type="ECO:0000256" key="2">
    <source>
        <dbReference type="ARBA" id="ARBA00022963"/>
    </source>
</evidence>
<evidence type="ECO:0000313" key="6">
    <source>
        <dbReference type="EMBL" id="GBG22811.1"/>
    </source>
</evidence>
<dbReference type="Proteomes" id="UP000245124">
    <property type="component" value="Unassembled WGS sequence"/>
</dbReference>
<dbReference type="Gene3D" id="3.40.1090.10">
    <property type="entry name" value="Cytosolic phospholipase A2 catalytic domain"/>
    <property type="match status" value="1"/>
</dbReference>
<protein>
    <submittedName>
        <fullName evidence="6">Patatin</fullName>
    </submittedName>
</protein>
<keyword evidence="3" id="KW-0443">Lipid metabolism</keyword>
<feature type="domain" description="PNPLA" evidence="5">
    <location>
        <begin position="51"/>
        <end position="230"/>
    </location>
</feature>
<comment type="caution">
    <text evidence="6">The sequence shown here is derived from an EMBL/GenBank/DDBJ whole genome shotgun (WGS) entry which is preliminary data.</text>
</comment>